<accession>A0A0J6YGN6</accession>
<name>A0A0J6YGN6_COCIT</name>
<keyword evidence="2" id="KW-0472">Membrane</keyword>
<evidence type="ECO:0000256" key="1">
    <source>
        <dbReference type="SAM" id="MobiDB-lite"/>
    </source>
</evidence>
<evidence type="ECO:0000313" key="3">
    <source>
        <dbReference type="EMBL" id="KMP06239.1"/>
    </source>
</evidence>
<dbReference type="AlphaFoldDB" id="A0A0J6YGN6"/>
<dbReference type="STRING" id="404692.A0A0J6YGN6"/>
<proteinExistence type="predicted"/>
<keyword evidence="2" id="KW-0812">Transmembrane</keyword>
<dbReference type="Proteomes" id="UP000054565">
    <property type="component" value="Unassembled WGS sequence"/>
</dbReference>
<dbReference type="EMBL" id="DS028096">
    <property type="protein sequence ID" value="KMP06239.1"/>
    <property type="molecule type" value="Genomic_DNA"/>
</dbReference>
<keyword evidence="2" id="KW-1133">Transmembrane helix</keyword>
<feature type="transmembrane region" description="Helical" evidence="2">
    <location>
        <begin position="209"/>
        <end position="230"/>
    </location>
</feature>
<feature type="region of interest" description="Disordered" evidence="1">
    <location>
        <begin position="161"/>
        <end position="180"/>
    </location>
</feature>
<feature type="compositionally biased region" description="Polar residues" evidence="1">
    <location>
        <begin position="170"/>
        <end position="180"/>
    </location>
</feature>
<feature type="transmembrane region" description="Helical" evidence="2">
    <location>
        <begin position="259"/>
        <end position="280"/>
    </location>
</feature>
<evidence type="ECO:0000256" key="2">
    <source>
        <dbReference type="SAM" id="Phobius"/>
    </source>
</evidence>
<sequence length="592" mass="66196">MALAVGAGCSGSGFYEVSNQPVTWEACPPKRAEKGNSNLLAALLSLMQRKYASHRRRRDLSCSRCFYVAVCMNFSLKHRGDRPPAFSKQGGLSIVKLLWIATVDGTMSLICTRSPLTSRGRESRSAAETNREIPSFQSSVLEDFLSSALPRRLNRFLERSTYRPPFPGSQKPQPDTNQKSTLGFYNSQLRRFDLESIAFAFSKMMFWEAIPLLALGGPLFIAGLLCGSFVQIEDRGLLRNSTSIHSSQGHERHRSIGCFVLYPSILATCLMITTVLVRLIPVVSAKAQDQSLHAAVSGQQDPPSPLDARRKNSWGPFLRQPRQNRTAPIWRLPPELILMIADNLCPSDTAAFCLASKRILGVIGERAFELSGNELYKFLSRLQSGMPNHILCYQCAKFHHKFLVEQSWHLECERRNRCMETAFGQFPFTDAQQVMNYHFYGTRHWLFPGITVYYEDDSPDNDFRGWELVDLRISGEDLLLRQQIARVPPSTTLSAYVYIWIAGRSSNFHGAKEYFSNALCAKRKSVLVGTLWIRNMNGSTLPYGVCSAPAVILRSVNGDCSLAVVVGRGSLYSSLEGQPLYGNGSQTVLDSQ</sequence>
<organism evidence="3 4">
    <name type="scientific">Coccidioides immitis RMSCC 2394</name>
    <dbReference type="NCBI Taxonomy" id="404692"/>
    <lineage>
        <taxon>Eukaryota</taxon>
        <taxon>Fungi</taxon>
        <taxon>Dikarya</taxon>
        <taxon>Ascomycota</taxon>
        <taxon>Pezizomycotina</taxon>
        <taxon>Eurotiomycetes</taxon>
        <taxon>Eurotiomycetidae</taxon>
        <taxon>Onygenales</taxon>
        <taxon>Onygenaceae</taxon>
        <taxon>Coccidioides</taxon>
    </lineage>
</organism>
<evidence type="ECO:0000313" key="4">
    <source>
        <dbReference type="Proteomes" id="UP000054565"/>
    </source>
</evidence>
<gene>
    <name evidence="3" type="ORF">CIRG_05920</name>
</gene>
<protein>
    <recommendedName>
        <fullName evidence="5">F-box domain-containing protein</fullName>
    </recommendedName>
</protein>
<reference evidence="4" key="1">
    <citation type="journal article" date="2010" name="Genome Res.">
        <title>Population genomic sequencing of Coccidioides fungi reveals recent hybridization and transposon control.</title>
        <authorList>
            <person name="Neafsey D.E."/>
            <person name="Barker B.M."/>
            <person name="Sharpton T.J."/>
            <person name="Stajich J.E."/>
            <person name="Park D.J."/>
            <person name="Whiston E."/>
            <person name="Hung C.-Y."/>
            <person name="McMahan C."/>
            <person name="White J."/>
            <person name="Sykes S."/>
            <person name="Heiman D."/>
            <person name="Young S."/>
            <person name="Zeng Q."/>
            <person name="Abouelleil A."/>
            <person name="Aftuck L."/>
            <person name="Bessette D."/>
            <person name="Brown A."/>
            <person name="FitzGerald M."/>
            <person name="Lui A."/>
            <person name="Macdonald J.P."/>
            <person name="Priest M."/>
            <person name="Orbach M.J."/>
            <person name="Galgiani J.N."/>
            <person name="Kirkland T.N."/>
            <person name="Cole G.T."/>
            <person name="Birren B.W."/>
            <person name="Henn M.R."/>
            <person name="Taylor J.W."/>
            <person name="Rounsley S.D."/>
        </authorList>
    </citation>
    <scope>NUCLEOTIDE SEQUENCE [LARGE SCALE GENOMIC DNA]</scope>
    <source>
        <strain evidence="4">RMSCC 2394</strain>
    </source>
</reference>
<evidence type="ECO:0008006" key="5">
    <source>
        <dbReference type="Google" id="ProtNLM"/>
    </source>
</evidence>
<feature type="region of interest" description="Disordered" evidence="1">
    <location>
        <begin position="294"/>
        <end position="320"/>
    </location>
</feature>